<sequence length="130" mass="14512">MPGAERGPRHRPPGPDAQEAAVTAAPPPEELSEPVVRALVVAMRDGDRDTFYGSFAADAELTDDGALQDLRSWAEREVFEARGRLEVAEERQHGRYLLGRFRSDRADLHGTYWHFQITDGRITRLDVGQG</sequence>
<dbReference type="AlphaFoldDB" id="M3C4V6"/>
<dbReference type="Proteomes" id="UP000011740">
    <property type="component" value="Unassembled WGS sequence"/>
</dbReference>
<reference evidence="2 3" key="1">
    <citation type="journal article" date="2013" name="Genome Announc.">
        <title>Whole-Genome Shotgun Assembly and Analysis of the Genome of Streptomyces mobaraensis DSM 40847, a Strain for Industrial Production of Microbial Transglutaminase.</title>
        <authorList>
            <person name="Yang H."/>
            <person name="He T."/>
            <person name="Wu W."/>
            <person name="Zhu W."/>
            <person name="Lu B."/>
            <person name="Sun W."/>
        </authorList>
    </citation>
    <scope>NUCLEOTIDE SEQUENCE [LARGE SCALE GENOMIC DNA]</scope>
    <source>
        <strain evidence="2 3">DSM 40847</strain>
    </source>
</reference>
<dbReference type="STRING" id="1223523.H340_18911"/>
<dbReference type="SUPFAM" id="SSF54427">
    <property type="entry name" value="NTF2-like"/>
    <property type="match status" value="1"/>
</dbReference>
<dbReference type="Gene3D" id="3.10.450.50">
    <property type="match status" value="1"/>
</dbReference>
<accession>M3C4V6</accession>
<evidence type="ECO:0000313" key="2">
    <source>
        <dbReference type="EMBL" id="EME98971.1"/>
    </source>
</evidence>
<evidence type="ECO:0000313" key="3">
    <source>
        <dbReference type="Proteomes" id="UP000011740"/>
    </source>
</evidence>
<organism evidence="2 3">
    <name type="scientific">Streptomyces mobaraensis (strain ATCC 29032 / DSM 40847 / JCM 4168 / NBRC 13819 / NCIMB 11159 / IPCR 16-22)</name>
    <dbReference type="NCBI Taxonomy" id="1223523"/>
    <lineage>
        <taxon>Bacteria</taxon>
        <taxon>Bacillati</taxon>
        <taxon>Actinomycetota</taxon>
        <taxon>Actinomycetes</taxon>
        <taxon>Kitasatosporales</taxon>
        <taxon>Streptomycetaceae</taxon>
        <taxon>Streptomyces</taxon>
    </lineage>
</organism>
<feature type="region of interest" description="Disordered" evidence="1">
    <location>
        <begin position="1"/>
        <end position="30"/>
    </location>
</feature>
<protein>
    <recommendedName>
        <fullName evidence="4">SnoaL-like domain-containing protein</fullName>
    </recommendedName>
</protein>
<dbReference type="eggNOG" id="ENOG503303Y">
    <property type="taxonomic scope" value="Bacteria"/>
</dbReference>
<dbReference type="InterPro" id="IPR032710">
    <property type="entry name" value="NTF2-like_dom_sf"/>
</dbReference>
<evidence type="ECO:0008006" key="4">
    <source>
        <dbReference type="Google" id="ProtNLM"/>
    </source>
</evidence>
<proteinExistence type="predicted"/>
<comment type="caution">
    <text evidence="2">The sequence shown here is derived from an EMBL/GenBank/DDBJ whole genome shotgun (WGS) entry which is preliminary data.</text>
</comment>
<evidence type="ECO:0000256" key="1">
    <source>
        <dbReference type="SAM" id="MobiDB-lite"/>
    </source>
</evidence>
<dbReference type="EMBL" id="AORZ01000061">
    <property type="protein sequence ID" value="EME98971.1"/>
    <property type="molecule type" value="Genomic_DNA"/>
</dbReference>
<gene>
    <name evidence="2" type="ORF">H340_18911</name>
</gene>
<name>M3C4V6_STRM1</name>